<organism evidence="1 2">
    <name type="scientific">Pholiota conissans</name>
    <dbReference type="NCBI Taxonomy" id="109636"/>
    <lineage>
        <taxon>Eukaryota</taxon>
        <taxon>Fungi</taxon>
        <taxon>Dikarya</taxon>
        <taxon>Basidiomycota</taxon>
        <taxon>Agaricomycotina</taxon>
        <taxon>Agaricomycetes</taxon>
        <taxon>Agaricomycetidae</taxon>
        <taxon>Agaricales</taxon>
        <taxon>Agaricineae</taxon>
        <taxon>Strophariaceae</taxon>
        <taxon>Pholiota</taxon>
    </lineage>
</organism>
<gene>
    <name evidence="1" type="ORF">BDN70DRAFT_821289</name>
</gene>
<dbReference type="Gene3D" id="3.30.420.10">
    <property type="entry name" value="Ribonuclease H-like superfamily/Ribonuclease H"/>
    <property type="match status" value="1"/>
</dbReference>
<dbReference type="EMBL" id="MU155958">
    <property type="protein sequence ID" value="KAF9470514.1"/>
    <property type="molecule type" value="Genomic_DNA"/>
</dbReference>
<evidence type="ECO:0008006" key="3">
    <source>
        <dbReference type="Google" id="ProtNLM"/>
    </source>
</evidence>
<dbReference type="AlphaFoldDB" id="A0A9P6CRY2"/>
<evidence type="ECO:0000313" key="1">
    <source>
        <dbReference type="EMBL" id="KAF9470514.1"/>
    </source>
</evidence>
<dbReference type="InterPro" id="IPR036397">
    <property type="entry name" value="RNaseH_sf"/>
</dbReference>
<dbReference type="OrthoDB" id="2417635at2759"/>
<name>A0A9P6CRY2_9AGAR</name>
<dbReference type="GO" id="GO:0003676">
    <property type="term" value="F:nucleic acid binding"/>
    <property type="evidence" value="ECO:0007669"/>
    <property type="project" value="InterPro"/>
</dbReference>
<proteinExistence type="predicted"/>
<evidence type="ECO:0000313" key="2">
    <source>
        <dbReference type="Proteomes" id="UP000807469"/>
    </source>
</evidence>
<protein>
    <recommendedName>
        <fullName evidence="3">Tc1-like transposase DDE domain-containing protein</fullName>
    </recommendedName>
</protein>
<reference evidence="1" key="1">
    <citation type="submission" date="2020-11" db="EMBL/GenBank/DDBJ databases">
        <authorList>
            <consortium name="DOE Joint Genome Institute"/>
            <person name="Ahrendt S."/>
            <person name="Riley R."/>
            <person name="Andreopoulos W."/>
            <person name="Labutti K."/>
            <person name="Pangilinan J."/>
            <person name="Ruiz-Duenas F.J."/>
            <person name="Barrasa J.M."/>
            <person name="Sanchez-Garcia M."/>
            <person name="Camarero S."/>
            <person name="Miyauchi S."/>
            <person name="Serrano A."/>
            <person name="Linde D."/>
            <person name="Babiker R."/>
            <person name="Drula E."/>
            <person name="Ayuso-Fernandez I."/>
            <person name="Pacheco R."/>
            <person name="Padilla G."/>
            <person name="Ferreira P."/>
            <person name="Barriuso J."/>
            <person name="Kellner H."/>
            <person name="Castanera R."/>
            <person name="Alfaro M."/>
            <person name="Ramirez L."/>
            <person name="Pisabarro A.G."/>
            <person name="Kuo A."/>
            <person name="Tritt A."/>
            <person name="Lipzen A."/>
            <person name="He G."/>
            <person name="Yan M."/>
            <person name="Ng V."/>
            <person name="Cullen D."/>
            <person name="Martin F."/>
            <person name="Rosso M.-N."/>
            <person name="Henrissat B."/>
            <person name="Hibbett D."/>
            <person name="Martinez A.T."/>
            <person name="Grigoriev I.V."/>
        </authorList>
    </citation>
    <scope>NUCLEOTIDE SEQUENCE</scope>
    <source>
        <strain evidence="1">CIRM-BRFM 674</strain>
    </source>
</reference>
<keyword evidence="2" id="KW-1185">Reference proteome</keyword>
<feature type="non-terminal residue" evidence="1">
    <location>
        <position position="1"/>
    </location>
</feature>
<dbReference type="Proteomes" id="UP000807469">
    <property type="component" value="Unassembled WGS sequence"/>
</dbReference>
<sequence length="65" mass="7212">IENVWTALKRIVHSAPHPPTSTKTLIAAVHKAWDTLEVSEIDKYIHSMPSRVAAILKAHGGPTRY</sequence>
<comment type="caution">
    <text evidence="1">The sequence shown here is derived from an EMBL/GenBank/DDBJ whole genome shotgun (WGS) entry which is preliminary data.</text>
</comment>
<accession>A0A9P6CRY2</accession>